<dbReference type="AlphaFoldDB" id="A0AA90H727"/>
<evidence type="ECO:0000256" key="5">
    <source>
        <dbReference type="SAM" id="MobiDB-lite"/>
    </source>
</evidence>
<proteinExistence type="predicted"/>
<dbReference type="PANTHER" id="PTHR30055:SF234">
    <property type="entry name" value="HTH-TYPE TRANSCRIPTIONAL REGULATOR BETI"/>
    <property type="match status" value="1"/>
</dbReference>
<dbReference type="InterPro" id="IPR009057">
    <property type="entry name" value="Homeodomain-like_sf"/>
</dbReference>
<dbReference type="GO" id="GO:0003700">
    <property type="term" value="F:DNA-binding transcription factor activity"/>
    <property type="evidence" value="ECO:0007669"/>
    <property type="project" value="TreeGrafter"/>
</dbReference>
<dbReference type="RefSeq" id="WP_271315234.1">
    <property type="nucleotide sequence ID" value="NZ_JABXJJ020000032.1"/>
</dbReference>
<feature type="domain" description="HTH tetR-type" evidence="6">
    <location>
        <begin position="19"/>
        <end position="77"/>
    </location>
</feature>
<name>A0AA90H727_9ACTN</name>
<evidence type="ECO:0000256" key="3">
    <source>
        <dbReference type="ARBA" id="ARBA00023163"/>
    </source>
</evidence>
<dbReference type="EMBL" id="JABXJJ020000032">
    <property type="protein sequence ID" value="MDI5972421.1"/>
    <property type="molecule type" value="Genomic_DNA"/>
</dbReference>
<dbReference type="PANTHER" id="PTHR30055">
    <property type="entry name" value="HTH-TYPE TRANSCRIPTIONAL REGULATOR RUTR"/>
    <property type="match status" value="1"/>
</dbReference>
<dbReference type="Pfam" id="PF00440">
    <property type="entry name" value="TetR_N"/>
    <property type="match status" value="1"/>
</dbReference>
<feature type="DNA-binding region" description="H-T-H motif" evidence="4">
    <location>
        <begin position="40"/>
        <end position="59"/>
    </location>
</feature>
<keyword evidence="3" id="KW-0804">Transcription</keyword>
<dbReference type="Pfam" id="PF21597">
    <property type="entry name" value="TetR_C_43"/>
    <property type="match status" value="1"/>
</dbReference>
<dbReference type="GO" id="GO:0000976">
    <property type="term" value="F:transcription cis-regulatory region binding"/>
    <property type="evidence" value="ECO:0007669"/>
    <property type="project" value="TreeGrafter"/>
</dbReference>
<feature type="region of interest" description="Disordered" evidence="5">
    <location>
        <begin position="1"/>
        <end position="20"/>
    </location>
</feature>
<evidence type="ECO:0000259" key="6">
    <source>
        <dbReference type="PROSITE" id="PS50977"/>
    </source>
</evidence>
<protein>
    <submittedName>
        <fullName evidence="7">TetR/AcrR family transcriptional regulator</fullName>
    </submittedName>
</protein>
<organism evidence="7">
    <name type="scientific">Streptantibioticus silvisoli</name>
    <dbReference type="NCBI Taxonomy" id="2705255"/>
    <lineage>
        <taxon>Bacteria</taxon>
        <taxon>Bacillati</taxon>
        <taxon>Actinomycetota</taxon>
        <taxon>Actinomycetes</taxon>
        <taxon>Kitasatosporales</taxon>
        <taxon>Streptomycetaceae</taxon>
        <taxon>Streptantibioticus</taxon>
    </lineage>
</organism>
<evidence type="ECO:0000256" key="1">
    <source>
        <dbReference type="ARBA" id="ARBA00023015"/>
    </source>
</evidence>
<keyword evidence="2 4" id="KW-0238">DNA-binding</keyword>
<dbReference type="SUPFAM" id="SSF46689">
    <property type="entry name" value="Homeodomain-like"/>
    <property type="match status" value="1"/>
</dbReference>
<accession>A0AA90H727</accession>
<dbReference type="SUPFAM" id="SSF48498">
    <property type="entry name" value="Tetracyclin repressor-like, C-terminal domain"/>
    <property type="match status" value="1"/>
</dbReference>
<comment type="caution">
    <text evidence="7">The sequence shown here is derived from an EMBL/GenBank/DDBJ whole genome shotgun (WGS) entry which is preliminary data.</text>
</comment>
<dbReference type="Gene3D" id="1.10.357.10">
    <property type="entry name" value="Tetracycline Repressor, domain 2"/>
    <property type="match status" value="1"/>
</dbReference>
<dbReference type="InterPro" id="IPR049445">
    <property type="entry name" value="TetR_SbtR-like_C"/>
</dbReference>
<dbReference type="InterPro" id="IPR050109">
    <property type="entry name" value="HTH-type_TetR-like_transc_reg"/>
</dbReference>
<dbReference type="InterPro" id="IPR001647">
    <property type="entry name" value="HTH_TetR"/>
</dbReference>
<dbReference type="PROSITE" id="PS50977">
    <property type="entry name" value="HTH_TETR_2"/>
    <property type="match status" value="1"/>
</dbReference>
<dbReference type="InterPro" id="IPR036271">
    <property type="entry name" value="Tet_transcr_reg_TetR-rel_C_sf"/>
</dbReference>
<reference evidence="7" key="1">
    <citation type="submission" date="2023-05" db="EMBL/GenBank/DDBJ databases">
        <title>Streptantibioticus silvisoli sp. nov., acidotolerant actinomycetes 1 from pine litter.</title>
        <authorList>
            <person name="Swiecimska M."/>
            <person name="Golinska P."/>
            <person name="Sangal V."/>
            <person name="Wachnowicz B."/>
            <person name="Goodfellow M."/>
        </authorList>
    </citation>
    <scope>NUCLEOTIDE SEQUENCE</scope>
    <source>
        <strain evidence="7">SL13</strain>
    </source>
</reference>
<sequence length="203" mass="21657">MPERREAGETRRAMRSDAEQNRARILDAARAALDASGDASMQSVAKLAGIGQGTLYRHFPNREALVLAVHRHDVGELVDAAPALLAAHPPLEALRRWFDRLAAYGRIKHGLAGALHTVTRAQLGDEGYGPVVAAIALLLDAGRAEGSIRPDVDAEEVLLLVGFLWRIDLDADWEARSGHLLTLVMDGLRGGPGRPSPGSGGAE</sequence>
<evidence type="ECO:0000256" key="4">
    <source>
        <dbReference type="PROSITE-ProRule" id="PRU00335"/>
    </source>
</evidence>
<gene>
    <name evidence="7" type="ORF">POF50_024295</name>
</gene>
<evidence type="ECO:0000256" key="2">
    <source>
        <dbReference type="ARBA" id="ARBA00023125"/>
    </source>
</evidence>
<keyword evidence="1" id="KW-0805">Transcription regulation</keyword>
<evidence type="ECO:0000313" key="7">
    <source>
        <dbReference type="EMBL" id="MDI5972421.1"/>
    </source>
</evidence>